<name>A0A1Q8E8T0_9STRE</name>
<keyword evidence="3" id="KW-1185">Reference proteome</keyword>
<dbReference type="Proteomes" id="UP000186890">
    <property type="component" value="Unassembled WGS sequence"/>
</dbReference>
<dbReference type="OrthoDB" id="9956760at2"/>
<sequence length="68" mass="7666">MKKERRLLNTMILMAQVITGLSVLYYLGYLFGESLAGVSVLELSWVNLWISIGLASVMFAIRMGGRKR</sequence>
<keyword evidence="1" id="KW-0812">Transmembrane</keyword>
<dbReference type="AlphaFoldDB" id="A0A1Q8E8T0"/>
<organism evidence="2 3">
    <name type="scientific">Streptococcus cuniculi</name>
    <dbReference type="NCBI Taxonomy" id="1432788"/>
    <lineage>
        <taxon>Bacteria</taxon>
        <taxon>Bacillati</taxon>
        <taxon>Bacillota</taxon>
        <taxon>Bacilli</taxon>
        <taxon>Lactobacillales</taxon>
        <taxon>Streptococcaceae</taxon>
        <taxon>Streptococcus</taxon>
    </lineage>
</organism>
<feature type="transmembrane region" description="Helical" evidence="1">
    <location>
        <begin position="43"/>
        <end position="61"/>
    </location>
</feature>
<evidence type="ECO:0000256" key="1">
    <source>
        <dbReference type="SAM" id="Phobius"/>
    </source>
</evidence>
<dbReference type="EMBL" id="MSJM01000003">
    <property type="protein sequence ID" value="OLF48204.1"/>
    <property type="molecule type" value="Genomic_DNA"/>
</dbReference>
<evidence type="ECO:0000313" key="3">
    <source>
        <dbReference type="Proteomes" id="UP000186890"/>
    </source>
</evidence>
<accession>A0A1Q8E8T0</accession>
<dbReference type="RefSeq" id="WP_075104554.1">
    <property type="nucleotide sequence ID" value="NZ_MSJM01000003.1"/>
</dbReference>
<keyword evidence="1" id="KW-1133">Transmembrane helix</keyword>
<gene>
    <name evidence="2" type="ORF">BU202_04215</name>
</gene>
<evidence type="ECO:0000313" key="2">
    <source>
        <dbReference type="EMBL" id="OLF48204.1"/>
    </source>
</evidence>
<keyword evidence="1" id="KW-0472">Membrane</keyword>
<protein>
    <submittedName>
        <fullName evidence="2">Uncharacterized protein</fullName>
    </submittedName>
</protein>
<proteinExistence type="predicted"/>
<comment type="caution">
    <text evidence="2">The sequence shown here is derived from an EMBL/GenBank/DDBJ whole genome shotgun (WGS) entry which is preliminary data.</text>
</comment>
<feature type="transmembrane region" description="Helical" evidence="1">
    <location>
        <begin position="12"/>
        <end position="31"/>
    </location>
</feature>
<reference evidence="3" key="1">
    <citation type="submission" date="2016-12" db="EMBL/GenBank/DDBJ databases">
        <authorList>
            <person name="Gulvik C.A."/>
        </authorList>
    </citation>
    <scope>NUCLEOTIDE SEQUENCE [LARGE SCALE GENOMIC DNA]</scope>
    <source>
        <strain evidence="3">NED12-00049-6B</strain>
    </source>
</reference>